<feature type="compositionally biased region" description="Basic and acidic residues" evidence="19">
    <location>
        <begin position="15"/>
        <end position="26"/>
    </location>
</feature>
<evidence type="ECO:0000256" key="19">
    <source>
        <dbReference type="SAM" id="MobiDB-lite"/>
    </source>
</evidence>
<dbReference type="AlphaFoldDB" id="A0AAD9DDN6"/>
<evidence type="ECO:0000256" key="9">
    <source>
        <dbReference type="ARBA" id="ARBA00022771"/>
    </source>
</evidence>
<comment type="catalytic activity">
    <reaction evidence="17">
        <text>phytol + CTP = phytyl phosphate + CDP + H(+)</text>
        <dbReference type="Rhea" id="RHEA:38055"/>
        <dbReference type="ChEBI" id="CHEBI:15378"/>
        <dbReference type="ChEBI" id="CHEBI:17327"/>
        <dbReference type="ChEBI" id="CHEBI:37563"/>
        <dbReference type="ChEBI" id="CHEBI:58069"/>
        <dbReference type="ChEBI" id="CHEBI:75483"/>
        <dbReference type="EC" id="2.7.1.182"/>
    </reaction>
</comment>
<evidence type="ECO:0000256" key="8">
    <source>
        <dbReference type="ARBA" id="ARBA00022723"/>
    </source>
</evidence>
<evidence type="ECO:0000256" key="4">
    <source>
        <dbReference type="ARBA" id="ARBA00022528"/>
    </source>
</evidence>
<evidence type="ECO:0000256" key="13">
    <source>
        <dbReference type="ARBA" id="ARBA00022989"/>
    </source>
</evidence>
<evidence type="ECO:0000313" key="22">
    <source>
        <dbReference type="Proteomes" id="UP001224775"/>
    </source>
</evidence>
<evidence type="ECO:0000256" key="15">
    <source>
        <dbReference type="ARBA" id="ARBA00024015"/>
    </source>
</evidence>
<comment type="pathway">
    <text evidence="15">Cofactor biosynthesis; tocopherol biosynthesis.</text>
</comment>
<keyword evidence="9 18" id="KW-0863">Zinc-finger</keyword>
<comment type="subcellular location">
    <subcellularLocation>
        <location evidence="1">Membrane</location>
        <topology evidence="1">Multi-pass membrane protein</topology>
    </subcellularLocation>
    <subcellularLocation>
        <location evidence="2">Plastid</location>
        <location evidence="2">Chloroplast</location>
    </subcellularLocation>
</comment>
<evidence type="ECO:0000256" key="2">
    <source>
        <dbReference type="ARBA" id="ARBA00004229"/>
    </source>
</evidence>
<dbReference type="InterPro" id="IPR002893">
    <property type="entry name" value="Znf_MYND"/>
</dbReference>
<evidence type="ECO:0000256" key="1">
    <source>
        <dbReference type="ARBA" id="ARBA00004141"/>
    </source>
</evidence>
<organism evidence="21 22">
    <name type="scientific">Skeletonema marinoi</name>
    <dbReference type="NCBI Taxonomy" id="267567"/>
    <lineage>
        <taxon>Eukaryota</taxon>
        <taxon>Sar</taxon>
        <taxon>Stramenopiles</taxon>
        <taxon>Ochrophyta</taxon>
        <taxon>Bacillariophyta</taxon>
        <taxon>Coscinodiscophyceae</taxon>
        <taxon>Thalassiosirophycidae</taxon>
        <taxon>Thalassiosirales</taxon>
        <taxon>Skeletonemataceae</taxon>
        <taxon>Skeletonema</taxon>
        <taxon>Skeletonema marinoi-dohrnii complex</taxon>
    </lineage>
</organism>
<keyword evidence="7" id="KW-0812">Transmembrane</keyword>
<dbReference type="PANTHER" id="PTHR32523">
    <property type="entry name" value="PHYTOL KINASE 1, CHLOROPLASTIC"/>
    <property type="match status" value="1"/>
</dbReference>
<comment type="caution">
    <text evidence="21">The sequence shown here is derived from an EMBL/GenBank/DDBJ whole genome shotgun (WGS) entry which is preliminary data.</text>
</comment>
<keyword evidence="4" id="KW-0150">Chloroplast</keyword>
<keyword evidence="12" id="KW-0809">Transit peptide</keyword>
<keyword evidence="11" id="KW-0862">Zinc</keyword>
<keyword evidence="6" id="KW-0808">Transferase</keyword>
<evidence type="ECO:0000256" key="12">
    <source>
        <dbReference type="ARBA" id="ARBA00022946"/>
    </source>
</evidence>
<protein>
    <recommendedName>
        <fullName evidence="16">phytol kinase</fullName>
        <ecNumber evidence="16">2.7.1.182</ecNumber>
    </recommendedName>
</protein>
<evidence type="ECO:0000256" key="17">
    <source>
        <dbReference type="ARBA" id="ARBA00048889"/>
    </source>
</evidence>
<evidence type="ECO:0000256" key="18">
    <source>
        <dbReference type="PROSITE-ProRule" id="PRU00134"/>
    </source>
</evidence>
<gene>
    <name evidence="21" type="ORF">QTG54_006108</name>
</gene>
<dbReference type="Proteomes" id="UP001224775">
    <property type="component" value="Unassembled WGS sequence"/>
</dbReference>
<dbReference type="Gene3D" id="6.10.140.2220">
    <property type="match status" value="1"/>
</dbReference>
<accession>A0AAD9DDN6</accession>
<evidence type="ECO:0000256" key="11">
    <source>
        <dbReference type="ARBA" id="ARBA00022833"/>
    </source>
</evidence>
<feature type="region of interest" description="Disordered" evidence="19">
    <location>
        <begin position="1"/>
        <end position="26"/>
    </location>
</feature>
<evidence type="ECO:0000259" key="20">
    <source>
        <dbReference type="PROSITE" id="PS50865"/>
    </source>
</evidence>
<feature type="compositionally biased region" description="Basic residues" evidence="19">
    <location>
        <begin position="1"/>
        <end position="14"/>
    </location>
</feature>
<reference evidence="21" key="1">
    <citation type="submission" date="2023-06" db="EMBL/GenBank/DDBJ databases">
        <title>Survivors Of The Sea: Transcriptome response of Skeletonema marinoi to long-term dormancy.</title>
        <authorList>
            <person name="Pinder M.I.M."/>
            <person name="Kourtchenko O."/>
            <person name="Robertson E.K."/>
            <person name="Larsson T."/>
            <person name="Maumus F."/>
            <person name="Osuna-Cruz C.M."/>
            <person name="Vancaester E."/>
            <person name="Stenow R."/>
            <person name="Vandepoele K."/>
            <person name="Ploug H."/>
            <person name="Bruchert V."/>
            <person name="Godhe A."/>
            <person name="Topel M."/>
        </authorList>
    </citation>
    <scope>NUCLEOTIDE SEQUENCE</scope>
    <source>
        <strain evidence="21">R05AC</strain>
    </source>
</reference>
<keyword evidence="8" id="KW-0479">Metal-binding</keyword>
<evidence type="ECO:0000256" key="10">
    <source>
        <dbReference type="ARBA" id="ARBA00022777"/>
    </source>
</evidence>
<dbReference type="InterPro" id="IPR039606">
    <property type="entry name" value="Phytol/farnesol_kinase"/>
</dbReference>
<evidence type="ECO:0000256" key="5">
    <source>
        <dbReference type="ARBA" id="ARBA00022640"/>
    </source>
</evidence>
<keyword evidence="10" id="KW-0418">Kinase</keyword>
<evidence type="ECO:0000256" key="7">
    <source>
        <dbReference type="ARBA" id="ARBA00022692"/>
    </source>
</evidence>
<dbReference type="GO" id="GO:0010276">
    <property type="term" value="F:phytol kinase activity"/>
    <property type="evidence" value="ECO:0007669"/>
    <property type="project" value="UniProtKB-EC"/>
</dbReference>
<comment type="similarity">
    <text evidence="3">Belongs to the polyprenol kinase family.</text>
</comment>
<proteinExistence type="inferred from homology"/>
<dbReference type="EMBL" id="JATAAI010000009">
    <property type="protein sequence ID" value="KAK1743487.1"/>
    <property type="molecule type" value="Genomic_DNA"/>
</dbReference>
<keyword evidence="13" id="KW-1133">Transmembrane helix</keyword>
<feature type="domain" description="MYND-type" evidence="20">
    <location>
        <begin position="180"/>
        <end position="246"/>
    </location>
</feature>
<dbReference type="GO" id="GO:0008270">
    <property type="term" value="F:zinc ion binding"/>
    <property type="evidence" value="ECO:0007669"/>
    <property type="project" value="UniProtKB-KW"/>
</dbReference>
<sequence>MPSRKKAQGKARKAAKADVEAEATRKKEALDAQLQRLQLKNEDSCMHGYEPDNVAAEFVKHFLHIVGQVPLQGNPLGTAMEVSKTKYPQVLYNADYNASKLGMIKSLFLAVGTNCILSGDIDHARQCAGCANYFKMFIEDVYNTSLSAEIIGGFGVDKDIELLSGDEKTLVRYFQKHIPCSSCLDEKFKEVKSVKKLGWCGNPQCKIPDRMAERSGMAFCDRCKRVNYCSRKCQKVHWRAGHKEQCEEMRDIRKAYEKSSQKSS</sequence>
<dbReference type="GO" id="GO:0009507">
    <property type="term" value="C:chloroplast"/>
    <property type="evidence" value="ECO:0007669"/>
    <property type="project" value="UniProtKB-SubCell"/>
</dbReference>
<evidence type="ECO:0000256" key="6">
    <source>
        <dbReference type="ARBA" id="ARBA00022679"/>
    </source>
</evidence>
<dbReference type="PANTHER" id="PTHR32523:SF8">
    <property type="entry name" value="DOLICHOL KINASE"/>
    <property type="match status" value="1"/>
</dbReference>
<dbReference type="SUPFAM" id="SSF144232">
    <property type="entry name" value="HIT/MYND zinc finger-like"/>
    <property type="match status" value="1"/>
</dbReference>
<keyword evidence="5" id="KW-0934">Plastid</keyword>
<evidence type="ECO:0000256" key="3">
    <source>
        <dbReference type="ARBA" id="ARBA00010794"/>
    </source>
</evidence>
<dbReference type="PROSITE" id="PS01360">
    <property type="entry name" value="ZF_MYND_1"/>
    <property type="match status" value="1"/>
</dbReference>
<evidence type="ECO:0000256" key="16">
    <source>
        <dbReference type="ARBA" id="ARBA00039024"/>
    </source>
</evidence>
<keyword evidence="14" id="KW-0472">Membrane</keyword>
<dbReference type="Pfam" id="PF01753">
    <property type="entry name" value="zf-MYND"/>
    <property type="match status" value="1"/>
</dbReference>
<dbReference type="PROSITE" id="PS50865">
    <property type="entry name" value="ZF_MYND_2"/>
    <property type="match status" value="1"/>
</dbReference>
<evidence type="ECO:0000313" key="21">
    <source>
        <dbReference type="EMBL" id="KAK1743487.1"/>
    </source>
</evidence>
<keyword evidence="22" id="KW-1185">Reference proteome</keyword>
<name>A0AAD9DDN6_9STRA</name>
<dbReference type="EC" id="2.7.1.182" evidence="16"/>
<evidence type="ECO:0000256" key="14">
    <source>
        <dbReference type="ARBA" id="ARBA00023136"/>
    </source>
</evidence>
<dbReference type="GO" id="GO:0016020">
    <property type="term" value="C:membrane"/>
    <property type="evidence" value="ECO:0007669"/>
    <property type="project" value="UniProtKB-SubCell"/>
</dbReference>